<protein>
    <recommendedName>
        <fullName evidence="9">DUF1778 domain-containing protein</fullName>
    </recommendedName>
</protein>
<reference evidence="7 8" key="2">
    <citation type="submission" date="2018-03" db="EMBL/GenBank/DDBJ databases">
        <title>Genetic Diversity and Phenotypic Plasticity of AHL Mediated Quorum Sensing in Environmental Strains of Vibrio mediterranei.</title>
        <authorList>
            <person name="Lantoine F."/>
            <person name="Vouve F."/>
        </authorList>
    </citation>
    <scope>NUCLEOTIDE SEQUENCE [LARGE SCALE GENOMIC DNA]</scope>
    <source>
        <strain evidence="7 8">17LN0615E</strain>
    </source>
</reference>
<keyword evidence="1" id="KW-0678">Repressor</keyword>
<keyword evidence="2" id="KW-1277">Toxin-antitoxin system</keyword>
<sequence>MATKSAPINMRVLPSVRDIIDAAAHLQNVDRTVFIQQAALNEAHTVLANRRDFYLDEKAFTAFDDALSEPVTIDEGMKSLLNRKSPWE</sequence>
<dbReference type="InterPro" id="IPR014795">
    <property type="entry name" value="TacA_1-like"/>
</dbReference>
<keyword evidence="4" id="KW-0238">DNA-binding</keyword>
<evidence type="ECO:0000256" key="4">
    <source>
        <dbReference type="ARBA" id="ARBA00023125"/>
    </source>
</evidence>
<keyword evidence="3" id="KW-0805">Transcription regulation</keyword>
<dbReference type="PANTHER" id="PTHR35401">
    <property type="entry name" value="COPG FAMILY HELIX-TURN-HELIX PROTEIN-RELATED-RELATED"/>
    <property type="match status" value="1"/>
</dbReference>
<reference evidence="7 8" key="1">
    <citation type="submission" date="2017-09" db="EMBL/GenBank/DDBJ databases">
        <authorList>
            <person name="Girard L."/>
            <person name="Lami R."/>
            <person name="Suzuki M."/>
            <person name="Baudart J."/>
        </authorList>
    </citation>
    <scope>NUCLEOTIDE SEQUENCE [LARGE SCALE GENOMIC DNA]</scope>
    <source>
        <strain evidence="7 8">17LN0615E</strain>
    </source>
</reference>
<organism evidence="7 8">
    <name type="scientific">Vibrio mediterranei</name>
    <dbReference type="NCBI Taxonomy" id="689"/>
    <lineage>
        <taxon>Bacteria</taxon>
        <taxon>Pseudomonadati</taxon>
        <taxon>Pseudomonadota</taxon>
        <taxon>Gammaproteobacteria</taxon>
        <taxon>Vibrionales</taxon>
        <taxon>Vibrionaceae</taxon>
        <taxon>Vibrio</taxon>
    </lineage>
</organism>
<evidence type="ECO:0000313" key="8">
    <source>
        <dbReference type="Proteomes" id="UP000238163"/>
    </source>
</evidence>
<evidence type="ECO:0000256" key="1">
    <source>
        <dbReference type="ARBA" id="ARBA00022491"/>
    </source>
</evidence>
<dbReference type="InterPro" id="IPR010985">
    <property type="entry name" value="Ribbon_hlx_hlx"/>
</dbReference>
<evidence type="ECO:0000256" key="3">
    <source>
        <dbReference type="ARBA" id="ARBA00023015"/>
    </source>
</evidence>
<comment type="similarity">
    <text evidence="6">Belongs to the TacA antitoxin family.</text>
</comment>
<dbReference type="PANTHER" id="PTHR35401:SF1">
    <property type="entry name" value="CYTOPLASMIC PROTEIN"/>
    <property type="match status" value="1"/>
</dbReference>
<dbReference type="RefSeq" id="WP_096444457.1">
    <property type="nucleotide sequence ID" value="NZ_NWTN01000047.1"/>
</dbReference>
<evidence type="ECO:0008006" key="9">
    <source>
        <dbReference type="Google" id="ProtNLM"/>
    </source>
</evidence>
<dbReference type="Proteomes" id="UP000238163">
    <property type="component" value="Unassembled WGS sequence"/>
</dbReference>
<keyword evidence="5" id="KW-0804">Transcription</keyword>
<evidence type="ECO:0000256" key="6">
    <source>
        <dbReference type="ARBA" id="ARBA00049988"/>
    </source>
</evidence>
<dbReference type="EMBL" id="NWTN01000047">
    <property type="protein sequence ID" value="PRQ64544.1"/>
    <property type="molecule type" value="Genomic_DNA"/>
</dbReference>
<dbReference type="Pfam" id="PF08681">
    <property type="entry name" value="TacA1"/>
    <property type="match status" value="1"/>
</dbReference>
<dbReference type="Gene3D" id="1.20.5.780">
    <property type="entry name" value="Single helix bin"/>
    <property type="match status" value="1"/>
</dbReference>
<name>A0ABX5D4F5_9VIBR</name>
<dbReference type="SUPFAM" id="SSF47598">
    <property type="entry name" value="Ribbon-helix-helix"/>
    <property type="match status" value="1"/>
</dbReference>
<gene>
    <name evidence="7" type="ORF">COR51_26980</name>
</gene>
<comment type="caution">
    <text evidence="7">The sequence shown here is derived from an EMBL/GenBank/DDBJ whole genome shotgun (WGS) entry which is preliminary data.</text>
</comment>
<evidence type="ECO:0000256" key="5">
    <source>
        <dbReference type="ARBA" id="ARBA00023163"/>
    </source>
</evidence>
<accession>A0ABX5D4F5</accession>
<evidence type="ECO:0000313" key="7">
    <source>
        <dbReference type="EMBL" id="PRQ64544.1"/>
    </source>
</evidence>
<evidence type="ECO:0000256" key="2">
    <source>
        <dbReference type="ARBA" id="ARBA00022649"/>
    </source>
</evidence>
<proteinExistence type="inferred from homology"/>
<keyword evidence="8" id="KW-1185">Reference proteome</keyword>